<organism evidence="2 3">
    <name type="scientific">Phomopsis amygdali</name>
    <name type="common">Fusicoccum amygdali</name>
    <dbReference type="NCBI Taxonomy" id="1214568"/>
    <lineage>
        <taxon>Eukaryota</taxon>
        <taxon>Fungi</taxon>
        <taxon>Dikarya</taxon>
        <taxon>Ascomycota</taxon>
        <taxon>Pezizomycotina</taxon>
        <taxon>Sordariomycetes</taxon>
        <taxon>Sordariomycetidae</taxon>
        <taxon>Diaporthales</taxon>
        <taxon>Diaporthaceae</taxon>
        <taxon>Diaporthe</taxon>
    </lineage>
</organism>
<feature type="compositionally biased region" description="Basic and acidic residues" evidence="1">
    <location>
        <begin position="578"/>
        <end position="591"/>
    </location>
</feature>
<feature type="region of interest" description="Disordered" evidence="1">
    <location>
        <begin position="578"/>
        <end position="630"/>
    </location>
</feature>
<evidence type="ECO:0000313" key="2">
    <source>
        <dbReference type="EMBL" id="KAK2605301.1"/>
    </source>
</evidence>
<protein>
    <submittedName>
        <fullName evidence="2">Uncharacterized protein</fullName>
    </submittedName>
</protein>
<feature type="compositionally biased region" description="Polar residues" evidence="1">
    <location>
        <begin position="506"/>
        <end position="518"/>
    </location>
</feature>
<keyword evidence="3" id="KW-1185">Reference proteome</keyword>
<evidence type="ECO:0000313" key="3">
    <source>
        <dbReference type="Proteomes" id="UP001265746"/>
    </source>
</evidence>
<accession>A0AAD9W298</accession>
<reference evidence="2" key="1">
    <citation type="submission" date="2023-06" db="EMBL/GenBank/DDBJ databases">
        <authorList>
            <person name="Noh H."/>
        </authorList>
    </citation>
    <scope>NUCLEOTIDE SEQUENCE</scope>
    <source>
        <strain evidence="2">DUCC20226</strain>
    </source>
</reference>
<sequence length="630" mass="70099">MPDDNEPQGPSNPFIRFKNHVNANISTGVSVLTGNTGERDKSLGNNQQRTHNQQNPADHDGPDHAAALSPCLARNQPLGEPRKQPGEIEYWNDWCLVDPYSPHNLTQIPQPTPKDLPSDVDPADFGFHEAFEDLMSASSPSRGHLMDLRERAGLKKTVLGRLAEGEPPSAWVRRLHGDGMLPPPSFWEHPGPFAGMRGLRGARELYEARRAFEHASKAEHGDGADGAQSFMDFIRGFEDGTAGESFSRLEEALGRDAAEMILKAHSFAEHALRAFVGDGFGDHASDNSQAKSHDSAKPTSASERDQPATEEDLFQMIHSASSEVDKIANAFANTMIGEAPPPAERTRREMAPASETVEYDAFGGRTVRTTSEHVDLFGYIHSKTETRRLNAWGETVEQDTRYSVRSTADAPQGGCVRQEADRVRPNGGPFSVLMTPEQYSAFIANSSDDQLEAFRVSTAITAEAGSDLENLALTHHQLRLIAQEQLNRRRRRRNESAAEEEASRPSPDNNDKAAQSASKHPLQYYQRQLQFLEEQNKKALFGTRAEADEATKSILAAFSSEKPLPEYEAGLKLLEEQGRERTRKAREEQDWKTLWQMREPVASENEAPAKSEPQEPQKNTTSERSGWFWR</sequence>
<feature type="compositionally biased region" description="Polar residues" evidence="1">
    <location>
        <begin position="43"/>
        <end position="55"/>
    </location>
</feature>
<feature type="region of interest" description="Disordered" evidence="1">
    <location>
        <begin position="28"/>
        <end position="67"/>
    </location>
</feature>
<dbReference type="Proteomes" id="UP001265746">
    <property type="component" value="Unassembled WGS sequence"/>
</dbReference>
<feature type="region of interest" description="Disordered" evidence="1">
    <location>
        <begin position="284"/>
        <end position="309"/>
    </location>
</feature>
<dbReference type="EMBL" id="JAUJFL010000004">
    <property type="protein sequence ID" value="KAK2605301.1"/>
    <property type="molecule type" value="Genomic_DNA"/>
</dbReference>
<proteinExistence type="predicted"/>
<comment type="caution">
    <text evidence="2">The sequence shown here is derived from an EMBL/GenBank/DDBJ whole genome shotgun (WGS) entry which is preliminary data.</text>
</comment>
<feature type="region of interest" description="Disordered" evidence="1">
    <location>
        <begin position="484"/>
        <end position="520"/>
    </location>
</feature>
<gene>
    <name evidence="2" type="ORF">N8I77_008150</name>
</gene>
<name>A0AAD9W298_PHOAM</name>
<feature type="compositionally biased region" description="Basic and acidic residues" evidence="1">
    <location>
        <begin position="284"/>
        <end position="307"/>
    </location>
</feature>
<dbReference type="AlphaFoldDB" id="A0AAD9W298"/>
<evidence type="ECO:0000256" key="1">
    <source>
        <dbReference type="SAM" id="MobiDB-lite"/>
    </source>
</evidence>